<feature type="transmembrane region" description="Helical" evidence="13">
    <location>
        <begin position="145"/>
        <end position="165"/>
    </location>
</feature>
<dbReference type="Proteomes" id="UP001209854">
    <property type="component" value="Unassembled WGS sequence"/>
</dbReference>
<keyword evidence="11 13" id="KW-0472">Membrane</keyword>
<feature type="transmembrane region" description="Helical" evidence="13">
    <location>
        <begin position="12"/>
        <end position="39"/>
    </location>
</feature>
<comment type="cofactor">
    <cofactor evidence="1">
        <name>heme b</name>
        <dbReference type="ChEBI" id="CHEBI:60344"/>
    </cofactor>
</comment>
<evidence type="ECO:0000256" key="2">
    <source>
        <dbReference type="ARBA" id="ARBA00004651"/>
    </source>
</evidence>
<dbReference type="InterPro" id="IPR016174">
    <property type="entry name" value="Di-haem_cyt_TM"/>
</dbReference>
<evidence type="ECO:0000313" key="15">
    <source>
        <dbReference type="EMBL" id="MCW7555413.1"/>
    </source>
</evidence>
<evidence type="ECO:0000256" key="4">
    <source>
        <dbReference type="ARBA" id="ARBA00022475"/>
    </source>
</evidence>
<keyword evidence="3" id="KW-0813">Transport</keyword>
<feature type="domain" description="Cytochrome b561 bacterial/Ni-hydrogenase" evidence="14">
    <location>
        <begin position="11"/>
        <end position="180"/>
    </location>
</feature>
<evidence type="ECO:0000256" key="9">
    <source>
        <dbReference type="ARBA" id="ARBA00022989"/>
    </source>
</evidence>
<feature type="transmembrane region" description="Helical" evidence="13">
    <location>
        <begin position="51"/>
        <end position="70"/>
    </location>
</feature>
<keyword evidence="4" id="KW-1003">Cell membrane</keyword>
<keyword evidence="9 13" id="KW-1133">Transmembrane helix</keyword>
<dbReference type="PANTHER" id="PTHR30529:SF1">
    <property type="entry name" value="CYTOCHROME B561 HOMOLOG 2"/>
    <property type="match status" value="1"/>
</dbReference>
<evidence type="ECO:0000313" key="16">
    <source>
        <dbReference type="Proteomes" id="UP001209854"/>
    </source>
</evidence>
<evidence type="ECO:0000256" key="5">
    <source>
        <dbReference type="ARBA" id="ARBA00022617"/>
    </source>
</evidence>
<reference evidence="15 16" key="1">
    <citation type="submission" date="2022-10" db="EMBL/GenBank/DDBJ databases">
        <title>High-quality genome sequences of two octocoral-associated bacteria, Endozoicomonas euniceicola EF212 and Endozoicomonas gorgoniicola PS125.</title>
        <authorList>
            <person name="Chiou Y.-J."/>
            <person name="Chen Y.-H."/>
        </authorList>
    </citation>
    <scope>NUCLEOTIDE SEQUENCE [LARGE SCALE GENOMIC DNA]</scope>
    <source>
        <strain evidence="15 16">PS125</strain>
    </source>
</reference>
<evidence type="ECO:0000256" key="8">
    <source>
        <dbReference type="ARBA" id="ARBA00022982"/>
    </source>
</evidence>
<evidence type="ECO:0000256" key="11">
    <source>
        <dbReference type="ARBA" id="ARBA00023136"/>
    </source>
</evidence>
<dbReference type="RefSeq" id="WP_262565172.1">
    <property type="nucleotide sequence ID" value="NZ_JAPFCC010000001.1"/>
</dbReference>
<evidence type="ECO:0000256" key="10">
    <source>
        <dbReference type="ARBA" id="ARBA00023004"/>
    </source>
</evidence>
<protein>
    <submittedName>
        <fullName evidence="15">Cytochrome b</fullName>
    </submittedName>
</protein>
<comment type="caution">
    <text evidence="15">The sequence shown here is derived from an EMBL/GenBank/DDBJ whole genome shotgun (WGS) entry which is preliminary data.</text>
</comment>
<sequence>MSVWKNTTAGYGLISILIHWISAFTVFGLFGVGLYMMSLSYYDSLYQSLPWWHKSIGLTLFAATLFRLLWKAINPKTAHLPELSKTTVRLAVSTHHLMYLLLFGIMISGYLISTADGRPLSFFGWFEVPALITGIRGQEDIAGEIHFYLAWSLVVLASLHGLAAIKHHVINRDRTLIRMIKTH</sequence>
<proteinExistence type="inferred from homology"/>
<evidence type="ECO:0000256" key="12">
    <source>
        <dbReference type="ARBA" id="ARBA00037975"/>
    </source>
</evidence>
<name>A0ABT3N1A6_9GAMM</name>
<keyword evidence="8" id="KW-0249">Electron transport</keyword>
<feature type="transmembrane region" description="Helical" evidence="13">
    <location>
        <begin position="90"/>
        <end position="112"/>
    </location>
</feature>
<evidence type="ECO:0000259" key="14">
    <source>
        <dbReference type="Pfam" id="PF01292"/>
    </source>
</evidence>
<dbReference type="InterPro" id="IPR011577">
    <property type="entry name" value="Cyt_b561_bac/Ni-Hgenase"/>
</dbReference>
<keyword evidence="16" id="KW-1185">Reference proteome</keyword>
<evidence type="ECO:0000256" key="1">
    <source>
        <dbReference type="ARBA" id="ARBA00001970"/>
    </source>
</evidence>
<comment type="similarity">
    <text evidence="12">Belongs to the cytochrome b561 family.</text>
</comment>
<gene>
    <name evidence="15" type="ORF">NX722_22860</name>
</gene>
<evidence type="ECO:0000256" key="7">
    <source>
        <dbReference type="ARBA" id="ARBA00022723"/>
    </source>
</evidence>
<dbReference type="SUPFAM" id="SSF81342">
    <property type="entry name" value="Transmembrane di-heme cytochromes"/>
    <property type="match status" value="1"/>
</dbReference>
<dbReference type="EMBL" id="JAPFCC010000001">
    <property type="protein sequence ID" value="MCW7555413.1"/>
    <property type="molecule type" value="Genomic_DNA"/>
</dbReference>
<comment type="subcellular location">
    <subcellularLocation>
        <location evidence="2">Cell membrane</location>
        <topology evidence="2">Multi-pass membrane protein</topology>
    </subcellularLocation>
</comment>
<keyword evidence="7" id="KW-0479">Metal-binding</keyword>
<keyword evidence="6 13" id="KW-0812">Transmembrane</keyword>
<dbReference type="Gene3D" id="1.20.950.20">
    <property type="entry name" value="Transmembrane di-heme cytochromes, Chain C"/>
    <property type="match status" value="1"/>
</dbReference>
<evidence type="ECO:0000256" key="6">
    <source>
        <dbReference type="ARBA" id="ARBA00022692"/>
    </source>
</evidence>
<organism evidence="15 16">
    <name type="scientific">Endozoicomonas gorgoniicola</name>
    <dbReference type="NCBI Taxonomy" id="1234144"/>
    <lineage>
        <taxon>Bacteria</taxon>
        <taxon>Pseudomonadati</taxon>
        <taxon>Pseudomonadota</taxon>
        <taxon>Gammaproteobacteria</taxon>
        <taxon>Oceanospirillales</taxon>
        <taxon>Endozoicomonadaceae</taxon>
        <taxon>Endozoicomonas</taxon>
    </lineage>
</organism>
<accession>A0ABT3N1A6</accession>
<dbReference type="Pfam" id="PF01292">
    <property type="entry name" value="Ni_hydr_CYTB"/>
    <property type="match status" value="1"/>
</dbReference>
<evidence type="ECO:0000256" key="3">
    <source>
        <dbReference type="ARBA" id="ARBA00022448"/>
    </source>
</evidence>
<dbReference type="PANTHER" id="PTHR30529">
    <property type="entry name" value="CYTOCHROME B561"/>
    <property type="match status" value="1"/>
</dbReference>
<keyword evidence="10" id="KW-0408">Iron</keyword>
<evidence type="ECO:0000256" key="13">
    <source>
        <dbReference type="SAM" id="Phobius"/>
    </source>
</evidence>
<dbReference type="InterPro" id="IPR052168">
    <property type="entry name" value="Cytochrome_b561_oxidase"/>
</dbReference>
<keyword evidence="5" id="KW-0349">Heme</keyword>